<evidence type="ECO:0000313" key="4">
    <source>
        <dbReference type="Proteomes" id="UP000886786"/>
    </source>
</evidence>
<proteinExistence type="predicted"/>
<evidence type="ECO:0000259" key="1">
    <source>
        <dbReference type="Pfam" id="PF11443"/>
    </source>
</evidence>
<dbReference type="Proteomes" id="UP000886786">
    <property type="component" value="Unassembled WGS sequence"/>
</dbReference>
<dbReference type="EMBL" id="DVFV01000067">
    <property type="protein sequence ID" value="HIQ90682.1"/>
    <property type="molecule type" value="Genomic_DNA"/>
</dbReference>
<reference evidence="3" key="1">
    <citation type="submission" date="2020-10" db="EMBL/GenBank/DDBJ databases">
        <authorList>
            <person name="Gilroy R."/>
        </authorList>
    </citation>
    <scope>NUCLEOTIDE SEQUENCE</scope>
    <source>
        <strain evidence="3">CHK147-3167</strain>
    </source>
</reference>
<feature type="domain" description="DUF2828" evidence="1">
    <location>
        <begin position="158"/>
        <end position="260"/>
    </location>
</feature>
<gene>
    <name evidence="3" type="ORF">IAB27_03535</name>
</gene>
<dbReference type="InterPro" id="IPR011205">
    <property type="entry name" value="UCP015417_vWA"/>
</dbReference>
<dbReference type="Gene3D" id="3.40.50.410">
    <property type="entry name" value="von Willebrand factor, type A domain"/>
    <property type="match status" value="1"/>
</dbReference>
<dbReference type="InterPro" id="IPR036465">
    <property type="entry name" value="vWFA_dom_sf"/>
</dbReference>
<protein>
    <submittedName>
        <fullName evidence="3">DUF2828 family protein</fullName>
    </submittedName>
</protein>
<accession>A0A9D0ZR34</accession>
<sequence length="480" mass="55485">MTLIDELKKKNLVTNTKGSKYYAESYNSNLDVFTKLSRYMSDEEILRLFDNALIEDETLALSNLLYILDIRNGKGERRIFKVIFKYLCDNYPSLALKILPFISELGRYDYILEGINTKIEDDVITLIDKQLKEDLKSEYPTLLAKWLPSHRSHNENNKIAKIIMKKLNKTEKEYRLMLSSLRKKLNIIEKNLTEKTYDNIDFSKVPTKAMMKYTNAFQKRMPQKYEQYKEILKKGESKINTEGLFAYEIIKKIITNNGDDELYDLMWQNQKDILQGCDTNVLVMADTSGSMFAYNAIPYATSIGLALYTAERNTGIFKNHFLTFSSQPYLCEVKGKTIREKINNIPSIIANTDIDKAFELLLTTAEENGLNQTDLPSHILIISDMEFDEGTYTEEGTNFEGWKKAFKRVGYKLPKIIFWNVAGNVRGLPVTKFDNDVAIVSGFSTNILENLLTLKEYNPVDVMLEKLSKYLEMLNEKDVD</sequence>
<name>A0A9D0ZR34_9FIRM</name>
<reference evidence="3" key="2">
    <citation type="journal article" date="2021" name="PeerJ">
        <title>Extensive microbial diversity within the chicken gut microbiome revealed by metagenomics and culture.</title>
        <authorList>
            <person name="Gilroy R."/>
            <person name="Ravi A."/>
            <person name="Getino M."/>
            <person name="Pursley I."/>
            <person name="Horton D.L."/>
            <person name="Alikhan N.F."/>
            <person name="Baker D."/>
            <person name="Gharbi K."/>
            <person name="Hall N."/>
            <person name="Watson M."/>
            <person name="Adriaenssens E.M."/>
            <person name="Foster-Nyarko E."/>
            <person name="Jarju S."/>
            <person name="Secka A."/>
            <person name="Antonio M."/>
            <person name="Oren A."/>
            <person name="Chaudhuri R.R."/>
            <person name="La Ragione R."/>
            <person name="Hildebrand F."/>
            <person name="Pallen M.J."/>
        </authorList>
    </citation>
    <scope>NUCLEOTIDE SEQUENCE</scope>
    <source>
        <strain evidence="3">CHK147-3167</strain>
    </source>
</reference>
<dbReference type="Pfam" id="PF11443">
    <property type="entry name" value="DUF2828"/>
    <property type="match status" value="1"/>
</dbReference>
<feature type="domain" description="DUF7788" evidence="2">
    <location>
        <begin position="281"/>
        <end position="457"/>
    </location>
</feature>
<organism evidence="3 4">
    <name type="scientific">Candidatus Coprosoma intestinipullorum</name>
    <dbReference type="NCBI Taxonomy" id="2840752"/>
    <lineage>
        <taxon>Bacteria</taxon>
        <taxon>Bacillati</taxon>
        <taxon>Bacillota</taxon>
        <taxon>Bacillota incertae sedis</taxon>
        <taxon>Candidatus Coprosoma</taxon>
    </lineage>
</organism>
<dbReference type="SUPFAM" id="SSF53300">
    <property type="entry name" value="vWA-like"/>
    <property type="match status" value="1"/>
</dbReference>
<dbReference type="InterPro" id="IPR058580">
    <property type="entry name" value="DUF2828"/>
</dbReference>
<comment type="caution">
    <text evidence="3">The sequence shown here is derived from an EMBL/GenBank/DDBJ whole genome shotgun (WGS) entry which is preliminary data.</text>
</comment>
<dbReference type="Pfam" id="PF25043">
    <property type="entry name" value="DUF7788"/>
    <property type="match status" value="1"/>
</dbReference>
<dbReference type="PANTHER" id="PTHR31373">
    <property type="entry name" value="OS06G0652100 PROTEIN"/>
    <property type="match status" value="1"/>
</dbReference>
<evidence type="ECO:0000259" key="2">
    <source>
        <dbReference type="Pfam" id="PF25043"/>
    </source>
</evidence>
<dbReference type="AlphaFoldDB" id="A0A9D0ZR34"/>
<evidence type="ECO:0000313" key="3">
    <source>
        <dbReference type="EMBL" id="HIQ90682.1"/>
    </source>
</evidence>
<dbReference type="PANTHER" id="PTHR31373:SF27">
    <property type="entry name" value="TROVE DOMAIN-CONTAINING PROTEIN"/>
    <property type="match status" value="1"/>
</dbReference>
<dbReference type="InterPro" id="IPR056690">
    <property type="entry name" value="DUF7788"/>
</dbReference>